<dbReference type="PANTHER" id="PTHR47981:SF20">
    <property type="entry name" value="RAS-RELATED PROTEIN RAB-7A"/>
    <property type="match status" value="1"/>
</dbReference>
<comment type="caution">
    <text evidence="5">The sequence shown here is derived from an EMBL/GenBank/DDBJ whole genome shotgun (WGS) entry which is preliminary data.</text>
</comment>
<accession>A0AA88KP65</accession>
<dbReference type="PANTHER" id="PTHR47981">
    <property type="entry name" value="RAB FAMILY"/>
    <property type="match status" value="1"/>
</dbReference>
<evidence type="ECO:0000259" key="4">
    <source>
        <dbReference type="PROSITE" id="PS50181"/>
    </source>
</evidence>
<dbReference type="GO" id="GO:0045335">
    <property type="term" value="C:phagocytic vesicle"/>
    <property type="evidence" value="ECO:0007669"/>
    <property type="project" value="TreeGrafter"/>
</dbReference>
<dbReference type="SMART" id="SM00256">
    <property type="entry name" value="FBOX"/>
    <property type="match status" value="1"/>
</dbReference>
<reference evidence="5 6" key="1">
    <citation type="journal article" date="2018" name="BMC Genomics">
        <title>The genome of Naegleria lovaniensis, the basis for a comparative approach to unravel pathogenicity factors of the human pathogenic amoeba N. fowleri.</title>
        <authorList>
            <person name="Liechti N."/>
            <person name="Schurch N."/>
            <person name="Bruggmann R."/>
            <person name="Wittwer M."/>
        </authorList>
    </citation>
    <scope>NUCLEOTIDE SEQUENCE [LARGE SCALE GENOMIC DNA]</scope>
    <source>
        <strain evidence="5 6">ATCC 30569</strain>
    </source>
</reference>
<keyword evidence="3" id="KW-0342">GTP-binding</keyword>
<dbReference type="InterPro" id="IPR001806">
    <property type="entry name" value="Small_GTPase"/>
</dbReference>
<dbReference type="CDD" id="cd09917">
    <property type="entry name" value="F-box_SF"/>
    <property type="match status" value="1"/>
</dbReference>
<dbReference type="SMART" id="SM00175">
    <property type="entry name" value="RAB"/>
    <property type="match status" value="1"/>
</dbReference>
<dbReference type="Pfam" id="PF00071">
    <property type="entry name" value="Ras"/>
    <property type="match status" value="1"/>
</dbReference>
<dbReference type="InterPro" id="IPR001810">
    <property type="entry name" value="F-box_dom"/>
</dbReference>
<dbReference type="GO" id="GO:0005770">
    <property type="term" value="C:late endosome"/>
    <property type="evidence" value="ECO:0007669"/>
    <property type="project" value="TreeGrafter"/>
</dbReference>
<dbReference type="PROSITE" id="PS51419">
    <property type="entry name" value="RAB"/>
    <property type="match status" value="1"/>
</dbReference>
<dbReference type="Gene3D" id="3.40.50.300">
    <property type="entry name" value="P-loop containing nucleotide triphosphate hydrolases"/>
    <property type="match status" value="1"/>
</dbReference>
<evidence type="ECO:0000313" key="5">
    <source>
        <dbReference type="EMBL" id="KAG2392858.1"/>
    </source>
</evidence>
<dbReference type="GeneID" id="68101889"/>
<name>A0AA88KP65_NAELO</name>
<dbReference type="Pfam" id="PF00646">
    <property type="entry name" value="F-box"/>
    <property type="match status" value="1"/>
</dbReference>
<evidence type="ECO:0000256" key="2">
    <source>
        <dbReference type="ARBA" id="ARBA00022741"/>
    </source>
</evidence>
<dbReference type="SUPFAM" id="SSF52540">
    <property type="entry name" value="P-loop containing nucleoside triphosphate hydrolases"/>
    <property type="match status" value="1"/>
</dbReference>
<evidence type="ECO:0000256" key="1">
    <source>
        <dbReference type="ARBA" id="ARBA00006270"/>
    </source>
</evidence>
<dbReference type="GO" id="GO:0003924">
    <property type="term" value="F:GTPase activity"/>
    <property type="evidence" value="ECO:0007669"/>
    <property type="project" value="InterPro"/>
</dbReference>
<evidence type="ECO:0000256" key="3">
    <source>
        <dbReference type="ARBA" id="ARBA00023134"/>
    </source>
</evidence>
<keyword evidence="6" id="KW-1185">Reference proteome</keyword>
<dbReference type="GO" id="GO:0005525">
    <property type="term" value="F:GTP binding"/>
    <property type="evidence" value="ECO:0007669"/>
    <property type="project" value="UniProtKB-KW"/>
</dbReference>
<dbReference type="PRINTS" id="PR00449">
    <property type="entry name" value="RASTRNSFRMNG"/>
</dbReference>
<keyword evidence="2" id="KW-0547">Nucleotide-binding</keyword>
<dbReference type="AlphaFoldDB" id="A0AA88KP65"/>
<comment type="similarity">
    <text evidence="1">Belongs to the small GTPase superfamily. Rab family.</text>
</comment>
<evidence type="ECO:0000313" key="6">
    <source>
        <dbReference type="Proteomes" id="UP000816034"/>
    </source>
</evidence>
<gene>
    <name evidence="5" type="ORF">C9374_009435</name>
</gene>
<proteinExistence type="inferred from homology"/>
<dbReference type="GO" id="GO:0090385">
    <property type="term" value="P:phagosome-lysosome fusion"/>
    <property type="evidence" value="ECO:0007669"/>
    <property type="project" value="TreeGrafter"/>
</dbReference>
<sequence>MGNFGSAKLHQPPPHSAPLIGMSYDTANIPPQTSASKKIIHDLFPTDYPLVYSTSHDNEKLKVPDKEKVYNFKNLSILEEYLPDEIMINILKFLPMKCVLQLGRVSKNFYNYWIEFPQLWNNNSDLCTMLYLPQRYENNHRKNFLFFLNEFKPKIVNVFQNLSEKSKKGPPIVVKCMLIGPSRCGKSALVDRACQNIPFRDTYTKTIGTELRMKHLSNAKEDEQYTIQLWDMGEASFKNIITYHFREPKGYFYCFDLNDHSSFNNIMTMYEDWKTQNRVENLCEYLESEDSCLILLGLKSDLSHNVTREEIVIFLETITCSTEKTLHTCRVQYFELSSKTCSVQDLLFPFVYACTILPLSKPLGNKETLIPVAK</sequence>
<protein>
    <recommendedName>
        <fullName evidence="4">F-box domain-containing protein</fullName>
    </recommendedName>
</protein>
<organism evidence="5 6">
    <name type="scientific">Naegleria lovaniensis</name>
    <name type="common">Amoeba</name>
    <dbReference type="NCBI Taxonomy" id="51637"/>
    <lineage>
        <taxon>Eukaryota</taxon>
        <taxon>Discoba</taxon>
        <taxon>Heterolobosea</taxon>
        <taxon>Tetramitia</taxon>
        <taxon>Eutetramitia</taxon>
        <taxon>Vahlkampfiidae</taxon>
        <taxon>Naegleria</taxon>
    </lineage>
</organism>
<dbReference type="PROSITE" id="PS50181">
    <property type="entry name" value="FBOX"/>
    <property type="match status" value="1"/>
</dbReference>
<dbReference type="Gene3D" id="1.20.1280.50">
    <property type="match status" value="1"/>
</dbReference>
<dbReference type="GO" id="GO:0005764">
    <property type="term" value="C:lysosome"/>
    <property type="evidence" value="ECO:0007669"/>
    <property type="project" value="TreeGrafter"/>
</dbReference>
<dbReference type="EMBL" id="PYSW02000003">
    <property type="protein sequence ID" value="KAG2392858.1"/>
    <property type="molecule type" value="Genomic_DNA"/>
</dbReference>
<feature type="domain" description="F-box" evidence="4">
    <location>
        <begin position="76"/>
        <end position="123"/>
    </location>
</feature>
<dbReference type="SUPFAM" id="SSF81383">
    <property type="entry name" value="F-box domain"/>
    <property type="match status" value="1"/>
</dbReference>
<dbReference type="Proteomes" id="UP000816034">
    <property type="component" value="Unassembled WGS sequence"/>
</dbReference>
<dbReference type="SMART" id="SM00173">
    <property type="entry name" value="RAS"/>
    <property type="match status" value="1"/>
</dbReference>
<dbReference type="InterPro" id="IPR027417">
    <property type="entry name" value="P-loop_NTPase"/>
</dbReference>
<dbReference type="RefSeq" id="XP_044554752.1">
    <property type="nucleotide sequence ID" value="XM_044699622.1"/>
</dbReference>
<dbReference type="InterPro" id="IPR036047">
    <property type="entry name" value="F-box-like_dom_sf"/>
</dbReference>